<reference evidence="4" key="1">
    <citation type="journal article" date="2015" name="Genome Announc.">
        <title>Whole-Genome Sequences of 80 Environmental and Clinical Isolates of Burkholderia pseudomallei.</title>
        <authorList>
            <person name="Johnson S.L."/>
            <person name="Baker A.L."/>
            <person name="Chain P.S."/>
            <person name="Currie B.J."/>
            <person name="Daligault H.E."/>
            <person name="Davenport K.W."/>
            <person name="Davis C.B."/>
            <person name="Inglis T.J."/>
            <person name="Kaestli M."/>
            <person name="Koren S."/>
            <person name="Mayo M."/>
            <person name="Merritt A.J."/>
            <person name="Price E.P."/>
            <person name="Sarovich D.S."/>
            <person name="Warner J."/>
            <person name="Rosovitz M.J."/>
        </authorList>
    </citation>
    <scope>NUCLEOTIDE SEQUENCE [LARGE SCALE GENOMIC DNA]</scope>
    <source>
        <strain evidence="4">DSM 2030</strain>
    </source>
</reference>
<dbReference type="NCBIfam" id="TIGR00277">
    <property type="entry name" value="HDIG"/>
    <property type="match status" value="2"/>
</dbReference>
<protein>
    <submittedName>
        <fullName evidence="3">Metal dependent phosphohydrolase</fullName>
    </submittedName>
</protein>
<sequence length="390" mass="45119">MNLNYNNLLSALSLVLDVQEYKNMGHARKVAYISLRISEMLNLDEEETKKVYYSAFLHDIGKGDIYEDFDTDEWWKHSERGSEIVKKLPFGENFSDIIRYHHENYDGSGHFELNGDSIPLGAQIVFISDQFDIRYASLIGIENEYNIRFNIKEFIKSNTRKMFNPIVSKALLDLTNQEKFWLDYKFFDIKSILKTIEPKDTLSIGIDELEDIAEAFAQIIDNRSRFTYNHSRGISNLAYKMAKVIGYDEEMTRKIKIAALLHDLGKLAVPNSILDKPDKLTEEEFMVIKSHTYYTKKILKEIREIDDIAEWGANHHEKLDGSGYPEGLKGDEIGEIDRHMAVCDMYQALTEDRPYRKGLEPKEAIDIISKSVKNNKVSGKSLEILKEVVF</sequence>
<dbReference type="EMBL" id="CP009170">
    <property type="protein sequence ID" value="AIS51267.1"/>
    <property type="molecule type" value="Genomic_DNA"/>
</dbReference>
<dbReference type="GO" id="GO:0016787">
    <property type="term" value="F:hydrolase activity"/>
    <property type="evidence" value="ECO:0007669"/>
    <property type="project" value="UniProtKB-KW"/>
</dbReference>
<organism evidence="3 4">
    <name type="scientific">Thermoanaerobacter kivui</name>
    <name type="common">Acetogenium kivui</name>
    <dbReference type="NCBI Taxonomy" id="2325"/>
    <lineage>
        <taxon>Bacteria</taxon>
        <taxon>Bacillati</taxon>
        <taxon>Bacillota</taxon>
        <taxon>Clostridia</taxon>
        <taxon>Thermoanaerobacterales</taxon>
        <taxon>Thermoanaerobacteraceae</taxon>
        <taxon>Thermoanaerobacter</taxon>
    </lineage>
</organism>
<dbReference type="Pfam" id="PF01966">
    <property type="entry name" value="HD"/>
    <property type="match status" value="1"/>
</dbReference>
<evidence type="ECO:0000259" key="1">
    <source>
        <dbReference type="PROSITE" id="PS51831"/>
    </source>
</evidence>
<dbReference type="Gene3D" id="1.10.3210.10">
    <property type="entry name" value="Hypothetical protein af1432"/>
    <property type="match status" value="2"/>
</dbReference>
<dbReference type="AlphaFoldDB" id="A0A097AN95"/>
<gene>
    <name evidence="3" type="ORF">TKV_c00530</name>
</gene>
<dbReference type="SUPFAM" id="SSF109604">
    <property type="entry name" value="HD-domain/PDEase-like"/>
    <property type="match status" value="2"/>
</dbReference>
<proteinExistence type="predicted"/>
<name>A0A097AN95_THEKI</name>
<dbReference type="InterPro" id="IPR006675">
    <property type="entry name" value="HDIG_dom"/>
</dbReference>
<dbReference type="RefSeq" id="WP_049684279.1">
    <property type="nucleotide sequence ID" value="NZ_CP009170.1"/>
</dbReference>
<dbReference type="PANTHER" id="PTHR43155">
    <property type="entry name" value="CYCLIC DI-GMP PHOSPHODIESTERASE PA4108-RELATED"/>
    <property type="match status" value="1"/>
</dbReference>
<dbReference type="eggNOG" id="COG2206">
    <property type="taxonomic scope" value="Bacteria"/>
</dbReference>
<keyword evidence="3" id="KW-0378">Hydrolase</keyword>
<dbReference type="Pfam" id="PF13487">
    <property type="entry name" value="HD_5"/>
    <property type="match status" value="1"/>
</dbReference>
<dbReference type="OrthoDB" id="10822at2"/>
<feature type="domain" description="HD" evidence="1">
    <location>
        <begin position="227"/>
        <end position="346"/>
    </location>
</feature>
<dbReference type="PROSITE" id="PS51832">
    <property type="entry name" value="HD_GYP"/>
    <property type="match status" value="1"/>
</dbReference>
<dbReference type="CDD" id="cd00077">
    <property type="entry name" value="HDc"/>
    <property type="match status" value="2"/>
</dbReference>
<dbReference type="InterPro" id="IPR003607">
    <property type="entry name" value="HD/PDEase_dom"/>
</dbReference>
<dbReference type="KEGG" id="tki:TKV_c00530"/>
<dbReference type="HOGENOM" id="CLU_040286_2_0_9"/>
<dbReference type="InterPro" id="IPR037522">
    <property type="entry name" value="HD_GYP_dom"/>
</dbReference>
<evidence type="ECO:0000259" key="2">
    <source>
        <dbReference type="PROSITE" id="PS51832"/>
    </source>
</evidence>
<dbReference type="STRING" id="2325.TKV_c00530"/>
<keyword evidence="4" id="KW-1185">Reference proteome</keyword>
<feature type="domain" description="HD-GYP" evidence="2">
    <location>
        <begin position="205"/>
        <end position="390"/>
    </location>
</feature>
<evidence type="ECO:0000313" key="4">
    <source>
        <dbReference type="Proteomes" id="UP000029669"/>
    </source>
</evidence>
<accession>A0A097AN95</accession>
<dbReference type="PANTHER" id="PTHR43155:SF1">
    <property type="entry name" value="3'3'-CGAMP-SPECIFIC PHOSPHODIESTERASE 1"/>
    <property type="match status" value="1"/>
</dbReference>
<evidence type="ECO:0000313" key="3">
    <source>
        <dbReference type="EMBL" id="AIS51267.1"/>
    </source>
</evidence>
<dbReference type="SMART" id="SM00471">
    <property type="entry name" value="HDc"/>
    <property type="match status" value="2"/>
</dbReference>
<dbReference type="InterPro" id="IPR006674">
    <property type="entry name" value="HD_domain"/>
</dbReference>
<dbReference type="PROSITE" id="PS51831">
    <property type="entry name" value="HD"/>
    <property type="match status" value="1"/>
</dbReference>
<dbReference type="Proteomes" id="UP000029669">
    <property type="component" value="Chromosome"/>
</dbReference>